<dbReference type="Proteomes" id="UP000060699">
    <property type="component" value="Chromosome"/>
</dbReference>
<accession>A0A0U3ME31</accession>
<gene>
    <name evidence="1" type="ORF">RD2015_2094</name>
</gene>
<dbReference type="KEGG" id="rdp:RD2015_2094"/>
<evidence type="ECO:0000313" key="2">
    <source>
        <dbReference type="Proteomes" id="UP000060699"/>
    </source>
</evidence>
<dbReference type="AlphaFoldDB" id="A0A0U3ME31"/>
<dbReference type="EMBL" id="CP013729">
    <property type="protein sequence ID" value="ALV06569.1"/>
    <property type="molecule type" value="Genomic_DNA"/>
</dbReference>
<protein>
    <submittedName>
        <fullName evidence="1">Uncharacterized protein</fullName>
    </submittedName>
</protein>
<dbReference type="RefSeq" id="WP_058934824.1">
    <property type="nucleotide sequence ID" value="NZ_CP013729.1"/>
</dbReference>
<proteinExistence type="predicted"/>
<dbReference type="STRING" id="76731.RD2015_2094"/>
<reference evidence="1 2" key="1">
    <citation type="submission" date="2015-12" db="EMBL/GenBank/DDBJ databases">
        <title>Complete genome of Roseateles depolymerans KCTC 42856.</title>
        <authorList>
            <person name="Kim K.M."/>
        </authorList>
    </citation>
    <scope>NUCLEOTIDE SEQUENCE [LARGE SCALE GENOMIC DNA]</scope>
    <source>
        <strain evidence="1 2">KCTC 42856</strain>
    </source>
</reference>
<evidence type="ECO:0000313" key="1">
    <source>
        <dbReference type="EMBL" id="ALV06569.1"/>
    </source>
</evidence>
<organism evidence="1 2">
    <name type="scientific">Roseateles depolymerans</name>
    <dbReference type="NCBI Taxonomy" id="76731"/>
    <lineage>
        <taxon>Bacteria</taxon>
        <taxon>Pseudomonadati</taxon>
        <taxon>Pseudomonadota</taxon>
        <taxon>Betaproteobacteria</taxon>
        <taxon>Burkholderiales</taxon>
        <taxon>Sphaerotilaceae</taxon>
        <taxon>Roseateles</taxon>
    </lineage>
</organism>
<sequence precursor="true">MEVKNGAIKRMTRVRLTVAALVCAFLTSATWAGEEVPSRCEKGTYAGKVPGKTSYRKDSFVWAVSAKFAADYCMPDSFVDADLPQGVEAVAYRRAEDYDTQACILTEGVETCNPLKDHVLEIYVRHNAVMHAREGRFFDSISAPSVNLINEKLSSTQARLKSGQVPAGASGVSIFDSSQILLATVADGKTNIRFGGMYLRTFFEGILDGLDYLAVHGQLGFTHRSIWKRRTSQQDLYFLIDHLRRPDEQRLSWAESIAPRELETFVFSLKIPKRIEAAMIAEDQR</sequence>
<name>A0A0U3ME31_9BURK</name>
<keyword evidence="2" id="KW-1185">Reference proteome</keyword>